<evidence type="ECO:0000313" key="9">
    <source>
        <dbReference type="EMBL" id="GHA82929.1"/>
    </source>
</evidence>
<dbReference type="GO" id="GO:0016491">
    <property type="term" value="F:oxidoreductase activity"/>
    <property type="evidence" value="ECO:0007669"/>
    <property type="project" value="UniProtKB-KW"/>
</dbReference>
<evidence type="ECO:0000256" key="5">
    <source>
        <dbReference type="ARBA" id="ARBA00023284"/>
    </source>
</evidence>
<feature type="region of interest" description="Disordered" evidence="6">
    <location>
        <begin position="26"/>
        <end position="48"/>
    </location>
</feature>
<dbReference type="PROSITE" id="PS51257">
    <property type="entry name" value="PROKAR_LIPOPROTEIN"/>
    <property type="match status" value="1"/>
</dbReference>
<dbReference type="PANTHER" id="PTHR13887">
    <property type="entry name" value="GLUTATHIONE S-TRANSFERASE KAPPA"/>
    <property type="match status" value="1"/>
</dbReference>
<accession>A0A8J3CNM3</accession>
<dbReference type="Gene3D" id="3.40.30.10">
    <property type="entry name" value="Glutaredoxin"/>
    <property type="match status" value="1"/>
</dbReference>
<comment type="similarity">
    <text evidence="1">Belongs to the thioredoxin family. DsbA subfamily.</text>
</comment>
<evidence type="ECO:0000256" key="6">
    <source>
        <dbReference type="SAM" id="MobiDB-lite"/>
    </source>
</evidence>
<evidence type="ECO:0000256" key="1">
    <source>
        <dbReference type="ARBA" id="ARBA00005791"/>
    </source>
</evidence>
<evidence type="ECO:0000313" key="10">
    <source>
        <dbReference type="Proteomes" id="UP000634004"/>
    </source>
</evidence>
<evidence type="ECO:0000256" key="2">
    <source>
        <dbReference type="ARBA" id="ARBA00022729"/>
    </source>
</evidence>
<dbReference type="InterPro" id="IPR036249">
    <property type="entry name" value="Thioredoxin-like_sf"/>
</dbReference>
<dbReference type="AlphaFoldDB" id="A0A8J3CNM3"/>
<dbReference type="SUPFAM" id="SSF52833">
    <property type="entry name" value="Thioredoxin-like"/>
    <property type="match status" value="1"/>
</dbReference>
<feature type="chain" id="PRO_5035231982" evidence="7">
    <location>
        <begin position="24"/>
        <end position="239"/>
    </location>
</feature>
<evidence type="ECO:0000259" key="8">
    <source>
        <dbReference type="Pfam" id="PF13462"/>
    </source>
</evidence>
<sequence>MASLIRTTLLIGTAALFTACGNAAETTDGTATSTPTTASTADRTSYERPDDHAIGRVDAPLVIVEYASVTCPGCSYWHQTVYPEFKARYVDTGKVRFVFREFLTGNPQLAEAGFKIALCADPDNYFKNIKLQFDRLQQITQMAQAGNARTAYINLAKASGLSEEEFATCMANEAHRDHINSKMEQGFDEGVTGTPAFFINGKAAKIGSVEAMDEVLMGLLGETPSEVTDEETPTVESAE</sequence>
<keyword evidence="3" id="KW-0560">Oxidoreductase</keyword>
<dbReference type="RefSeq" id="WP_189494593.1">
    <property type="nucleotide sequence ID" value="NZ_BMZH01000001.1"/>
</dbReference>
<keyword evidence="2 7" id="KW-0732">Signal</keyword>
<keyword evidence="5" id="KW-0676">Redox-active center</keyword>
<keyword evidence="10" id="KW-1185">Reference proteome</keyword>
<gene>
    <name evidence="9" type="ORF">GCM10009069_02710</name>
</gene>
<feature type="domain" description="Thioredoxin-like fold" evidence="8">
    <location>
        <begin position="49"/>
        <end position="213"/>
    </location>
</feature>
<keyword evidence="4" id="KW-1015">Disulfide bond</keyword>
<dbReference type="Proteomes" id="UP000634004">
    <property type="component" value="Unassembled WGS sequence"/>
</dbReference>
<evidence type="ECO:0000256" key="7">
    <source>
        <dbReference type="SAM" id="SignalP"/>
    </source>
</evidence>
<name>A0A8J3CNM3_9PROT</name>
<evidence type="ECO:0000256" key="4">
    <source>
        <dbReference type="ARBA" id="ARBA00023157"/>
    </source>
</evidence>
<protein>
    <submittedName>
        <fullName evidence="9">Disulfide bond formation protein DsbD</fullName>
    </submittedName>
</protein>
<feature type="compositionally biased region" description="Low complexity" evidence="6">
    <location>
        <begin position="26"/>
        <end position="43"/>
    </location>
</feature>
<evidence type="ECO:0000256" key="3">
    <source>
        <dbReference type="ARBA" id="ARBA00023002"/>
    </source>
</evidence>
<organism evidence="9 10">
    <name type="scientific">Algimonas arctica</name>
    <dbReference type="NCBI Taxonomy" id="1479486"/>
    <lineage>
        <taxon>Bacteria</taxon>
        <taxon>Pseudomonadati</taxon>
        <taxon>Pseudomonadota</taxon>
        <taxon>Alphaproteobacteria</taxon>
        <taxon>Maricaulales</taxon>
        <taxon>Robiginitomaculaceae</taxon>
        <taxon>Algimonas</taxon>
    </lineage>
</organism>
<feature type="signal peptide" evidence="7">
    <location>
        <begin position="1"/>
        <end position="23"/>
    </location>
</feature>
<dbReference type="Pfam" id="PF13462">
    <property type="entry name" value="Thioredoxin_4"/>
    <property type="match status" value="1"/>
</dbReference>
<reference evidence="9" key="2">
    <citation type="submission" date="2020-09" db="EMBL/GenBank/DDBJ databases">
        <authorList>
            <person name="Sun Q."/>
            <person name="Kim S."/>
        </authorList>
    </citation>
    <scope>NUCLEOTIDE SEQUENCE</scope>
    <source>
        <strain evidence="9">KCTC 32513</strain>
    </source>
</reference>
<dbReference type="InterPro" id="IPR012336">
    <property type="entry name" value="Thioredoxin-like_fold"/>
</dbReference>
<dbReference type="PANTHER" id="PTHR13887:SF14">
    <property type="entry name" value="DISULFIDE BOND FORMATION PROTEIN D"/>
    <property type="match status" value="1"/>
</dbReference>
<reference evidence="9" key="1">
    <citation type="journal article" date="2014" name="Int. J. Syst. Evol. Microbiol.">
        <title>Complete genome sequence of Corynebacterium casei LMG S-19264T (=DSM 44701T), isolated from a smear-ripened cheese.</title>
        <authorList>
            <consortium name="US DOE Joint Genome Institute (JGI-PGF)"/>
            <person name="Walter F."/>
            <person name="Albersmeier A."/>
            <person name="Kalinowski J."/>
            <person name="Ruckert C."/>
        </authorList>
    </citation>
    <scope>NUCLEOTIDE SEQUENCE</scope>
    <source>
        <strain evidence="9">KCTC 32513</strain>
    </source>
</reference>
<dbReference type="EMBL" id="BMZH01000001">
    <property type="protein sequence ID" value="GHA82929.1"/>
    <property type="molecule type" value="Genomic_DNA"/>
</dbReference>
<proteinExistence type="inferred from homology"/>
<comment type="caution">
    <text evidence="9">The sequence shown here is derived from an EMBL/GenBank/DDBJ whole genome shotgun (WGS) entry which is preliminary data.</text>
</comment>